<dbReference type="HOGENOM" id="CLU_2793665_0_0_1"/>
<accession>A0A067LXX5</accession>
<name>A0A067LXX5_BOTB1</name>
<reference evidence="2" key="1">
    <citation type="journal article" date="2014" name="Proc. Natl. Acad. Sci. U.S.A.">
        <title>Extensive sampling of basidiomycete genomes demonstrates inadequacy of the white-rot/brown-rot paradigm for wood decay fungi.</title>
        <authorList>
            <person name="Riley R."/>
            <person name="Salamov A.A."/>
            <person name="Brown D.W."/>
            <person name="Nagy L.G."/>
            <person name="Floudas D."/>
            <person name="Held B.W."/>
            <person name="Levasseur A."/>
            <person name="Lombard V."/>
            <person name="Morin E."/>
            <person name="Otillar R."/>
            <person name="Lindquist E.A."/>
            <person name="Sun H."/>
            <person name="LaButti K.M."/>
            <person name="Schmutz J."/>
            <person name="Jabbour D."/>
            <person name="Luo H."/>
            <person name="Baker S.E."/>
            <person name="Pisabarro A.G."/>
            <person name="Walton J.D."/>
            <person name="Blanchette R.A."/>
            <person name="Henrissat B."/>
            <person name="Martin F."/>
            <person name="Cullen D."/>
            <person name="Hibbett D.S."/>
            <person name="Grigoriev I.V."/>
        </authorList>
    </citation>
    <scope>NUCLEOTIDE SEQUENCE [LARGE SCALE GENOMIC DNA]</scope>
    <source>
        <strain evidence="2">FD-172 SS1</strain>
    </source>
</reference>
<evidence type="ECO:0000313" key="2">
    <source>
        <dbReference type="Proteomes" id="UP000027195"/>
    </source>
</evidence>
<dbReference type="AlphaFoldDB" id="A0A067LXX5"/>
<dbReference type="EMBL" id="KL198112">
    <property type="protein sequence ID" value="KDQ07210.1"/>
    <property type="molecule type" value="Genomic_DNA"/>
</dbReference>
<evidence type="ECO:0000313" key="1">
    <source>
        <dbReference type="EMBL" id="KDQ07210.1"/>
    </source>
</evidence>
<organism evidence="1 2">
    <name type="scientific">Botryobasidium botryosum (strain FD-172 SS1)</name>
    <dbReference type="NCBI Taxonomy" id="930990"/>
    <lineage>
        <taxon>Eukaryota</taxon>
        <taxon>Fungi</taxon>
        <taxon>Dikarya</taxon>
        <taxon>Basidiomycota</taxon>
        <taxon>Agaricomycotina</taxon>
        <taxon>Agaricomycetes</taxon>
        <taxon>Cantharellales</taxon>
        <taxon>Botryobasidiaceae</taxon>
        <taxon>Botryobasidium</taxon>
    </lineage>
</organism>
<keyword evidence="2" id="KW-1185">Reference proteome</keyword>
<dbReference type="Proteomes" id="UP000027195">
    <property type="component" value="Unassembled WGS sequence"/>
</dbReference>
<protein>
    <submittedName>
        <fullName evidence="1">Uncharacterized protein</fullName>
    </submittedName>
</protein>
<gene>
    <name evidence="1" type="ORF">BOTBODRAFT_614060</name>
</gene>
<dbReference type="InParanoid" id="A0A067LXX5"/>
<sequence length="68" mass="7945">MGVYNGDPFASWLNITKGVDGMVIAEIRRYAVCLPQMVSDKMESRFELLKDPSSFFRSFMHEYLHRLI</sequence>
<proteinExistence type="predicted"/>